<accession>A0A1I7WLQ4</accession>
<dbReference type="PANTHER" id="PTHR23359">
    <property type="entry name" value="NUCLEOTIDE KINASE"/>
    <property type="match status" value="1"/>
</dbReference>
<dbReference type="InterPro" id="IPR000850">
    <property type="entry name" value="Adenylat/UMP-CMP_kin"/>
</dbReference>
<evidence type="ECO:0000313" key="6">
    <source>
        <dbReference type="WBParaSite" id="Hba_06074"/>
    </source>
</evidence>
<name>A0A1I7WLQ4_HETBA</name>
<organism evidence="5 6">
    <name type="scientific">Heterorhabditis bacteriophora</name>
    <name type="common">Entomopathogenic nematode worm</name>
    <dbReference type="NCBI Taxonomy" id="37862"/>
    <lineage>
        <taxon>Eukaryota</taxon>
        <taxon>Metazoa</taxon>
        <taxon>Ecdysozoa</taxon>
        <taxon>Nematoda</taxon>
        <taxon>Chromadorea</taxon>
        <taxon>Rhabditida</taxon>
        <taxon>Rhabditina</taxon>
        <taxon>Rhabditomorpha</taxon>
        <taxon>Strongyloidea</taxon>
        <taxon>Heterorhabditidae</taxon>
        <taxon>Heterorhabditis</taxon>
    </lineage>
</organism>
<sequence>MEIYQWYNFNNYFSGRADDNIDTIKKRLKTFITATTPVVDHYEKKGKLVRIPAEGTVDEIFAVVAQHLSNAMKK</sequence>
<reference evidence="6" key="1">
    <citation type="submission" date="2016-11" db="UniProtKB">
        <authorList>
            <consortium name="WormBaseParasite"/>
        </authorList>
    </citation>
    <scope>IDENTIFICATION</scope>
</reference>
<evidence type="ECO:0000256" key="4">
    <source>
        <dbReference type="RuleBase" id="RU003330"/>
    </source>
</evidence>
<dbReference type="Gene3D" id="3.40.50.300">
    <property type="entry name" value="P-loop containing nucleotide triphosphate hydrolases"/>
    <property type="match status" value="1"/>
</dbReference>
<protein>
    <submittedName>
        <fullName evidence="6">Adenylate kinase</fullName>
    </submittedName>
</protein>
<dbReference type="SUPFAM" id="SSF52540">
    <property type="entry name" value="P-loop containing nucleoside triphosphate hydrolases"/>
    <property type="match status" value="1"/>
</dbReference>
<keyword evidence="3 4" id="KW-0418">Kinase</keyword>
<dbReference type="AlphaFoldDB" id="A0A1I7WLQ4"/>
<evidence type="ECO:0000256" key="1">
    <source>
        <dbReference type="ARBA" id="ARBA00022679"/>
    </source>
</evidence>
<dbReference type="Proteomes" id="UP000095283">
    <property type="component" value="Unplaced"/>
</dbReference>
<keyword evidence="1 4" id="KW-0808">Transferase</keyword>
<evidence type="ECO:0000256" key="3">
    <source>
        <dbReference type="ARBA" id="ARBA00022777"/>
    </source>
</evidence>
<keyword evidence="2" id="KW-0547">Nucleotide-binding</keyword>
<dbReference type="GO" id="GO:0006139">
    <property type="term" value="P:nucleobase-containing compound metabolic process"/>
    <property type="evidence" value="ECO:0007669"/>
    <property type="project" value="InterPro"/>
</dbReference>
<proteinExistence type="inferred from homology"/>
<keyword evidence="5" id="KW-1185">Reference proteome</keyword>
<dbReference type="WBParaSite" id="Hba_06074">
    <property type="protein sequence ID" value="Hba_06074"/>
    <property type="gene ID" value="Hba_06074"/>
</dbReference>
<dbReference type="PRINTS" id="PR00094">
    <property type="entry name" value="ADENYLTKNASE"/>
</dbReference>
<evidence type="ECO:0000313" key="5">
    <source>
        <dbReference type="Proteomes" id="UP000095283"/>
    </source>
</evidence>
<dbReference type="InterPro" id="IPR027417">
    <property type="entry name" value="P-loop_NTPase"/>
</dbReference>
<comment type="similarity">
    <text evidence="4">Belongs to the adenylate kinase family.</text>
</comment>
<dbReference type="GO" id="GO:0019205">
    <property type="term" value="F:nucleobase-containing compound kinase activity"/>
    <property type="evidence" value="ECO:0007669"/>
    <property type="project" value="InterPro"/>
</dbReference>
<dbReference type="GO" id="GO:0005524">
    <property type="term" value="F:ATP binding"/>
    <property type="evidence" value="ECO:0007669"/>
    <property type="project" value="InterPro"/>
</dbReference>
<evidence type="ECO:0000256" key="2">
    <source>
        <dbReference type="ARBA" id="ARBA00022741"/>
    </source>
</evidence>